<reference evidence="2 3" key="3">
    <citation type="submission" date="2019-11" db="EMBL/GenBank/DDBJ databases">
        <title>A de novo genome assembly of a pear dwarfing rootstock.</title>
        <authorList>
            <person name="Wang F."/>
            <person name="Wang J."/>
            <person name="Li S."/>
            <person name="Zhang Y."/>
            <person name="Fang M."/>
            <person name="Ma L."/>
            <person name="Zhao Y."/>
            <person name="Jiang S."/>
        </authorList>
    </citation>
    <scope>NUCLEOTIDE SEQUENCE [LARGE SCALE GENOMIC DNA]</scope>
    <source>
        <strain evidence="2">S2</strain>
        <tissue evidence="2">Leaf</tissue>
    </source>
</reference>
<keyword evidence="3" id="KW-1185">Reference proteome</keyword>
<evidence type="ECO:0000313" key="2">
    <source>
        <dbReference type="EMBL" id="KAB2609026.1"/>
    </source>
</evidence>
<evidence type="ECO:0000256" key="1">
    <source>
        <dbReference type="SAM" id="MobiDB-lite"/>
    </source>
</evidence>
<dbReference type="AlphaFoldDB" id="A0A5N5G0X6"/>
<feature type="region of interest" description="Disordered" evidence="1">
    <location>
        <begin position="1"/>
        <end position="41"/>
    </location>
</feature>
<protein>
    <submittedName>
        <fullName evidence="2">Pentatricopeptide repeat-containing protein</fullName>
    </submittedName>
</protein>
<reference evidence="3" key="2">
    <citation type="submission" date="2019-10" db="EMBL/GenBank/DDBJ databases">
        <title>A de novo genome assembly of a pear dwarfing rootstock.</title>
        <authorList>
            <person name="Wang F."/>
            <person name="Wang J."/>
            <person name="Li S."/>
            <person name="Zhang Y."/>
            <person name="Fang M."/>
            <person name="Ma L."/>
            <person name="Zhao Y."/>
            <person name="Jiang S."/>
        </authorList>
    </citation>
    <scope>NUCLEOTIDE SEQUENCE [LARGE SCALE GENOMIC DNA]</scope>
</reference>
<comment type="caution">
    <text evidence="2">The sequence shown here is derived from an EMBL/GenBank/DDBJ whole genome shotgun (WGS) entry which is preliminary data.</text>
</comment>
<evidence type="ECO:0000313" key="3">
    <source>
        <dbReference type="Proteomes" id="UP000327157"/>
    </source>
</evidence>
<dbReference type="Proteomes" id="UP000327157">
    <property type="component" value="Chromosome 14"/>
</dbReference>
<proteinExistence type="predicted"/>
<name>A0A5N5G0X6_9ROSA</name>
<sequence>MTRNHVGSARAVPPPSLPQSNTAKPQNSSSNSIPTPSTTPLSSRFHHPHAFISLLPPFSASATASLSYAVALFNRIHPSTFSFNKWNQSTGSLEGSSIKGAWLICLESRFDQRSNGDDREDADGGALCLGGWDGLLGGCRIHGHVETAKKAAEQVTELDREDEECVQSWPMCMQLQKNGTML</sequence>
<accession>A0A5N5G0X6</accession>
<organism evidence="2 3">
    <name type="scientific">Pyrus ussuriensis x Pyrus communis</name>
    <dbReference type="NCBI Taxonomy" id="2448454"/>
    <lineage>
        <taxon>Eukaryota</taxon>
        <taxon>Viridiplantae</taxon>
        <taxon>Streptophyta</taxon>
        <taxon>Embryophyta</taxon>
        <taxon>Tracheophyta</taxon>
        <taxon>Spermatophyta</taxon>
        <taxon>Magnoliopsida</taxon>
        <taxon>eudicotyledons</taxon>
        <taxon>Gunneridae</taxon>
        <taxon>Pentapetalae</taxon>
        <taxon>rosids</taxon>
        <taxon>fabids</taxon>
        <taxon>Rosales</taxon>
        <taxon>Rosaceae</taxon>
        <taxon>Amygdaloideae</taxon>
        <taxon>Maleae</taxon>
        <taxon>Pyrus</taxon>
    </lineage>
</organism>
<feature type="compositionally biased region" description="Low complexity" evidence="1">
    <location>
        <begin position="28"/>
        <end position="41"/>
    </location>
</feature>
<feature type="compositionally biased region" description="Polar residues" evidence="1">
    <location>
        <begin position="18"/>
        <end position="27"/>
    </location>
</feature>
<gene>
    <name evidence="2" type="ORF">D8674_012194</name>
</gene>
<reference evidence="2 3" key="1">
    <citation type="submission" date="2019-09" db="EMBL/GenBank/DDBJ databases">
        <authorList>
            <person name="Ou C."/>
        </authorList>
    </citation>
    <scope>NUCLEOTIDE SEQUENCE [LARGE SCALE GENOMIC DNA]</scope>
    <source>
        <strain evidence="2">S2</strain>
        <tissue evidence="2">Leaf</tissue>
    </source>
</reference>
<dbReference type="EMBL" id="SMOL01000553">
    <property type="protein sequence ID" value="KAB2609026.1"/>
    <property type="molecule type" value="Genomic_DNA"/>
</dbReference>